<dbReference type="Proteomes" id="UP001483337">
    <property type="component" value="Chromosome"/>
</dbReference>
<proteinExistence type="predicted"/>
<dbReference type="InterPro" id="IPR001932">
    <property type="entry name" value="PPM-type_phosphatase-like_dom"/>
</dbReference>
<feature type="domain" description="PPM-type phosphatase" evidence="1">
    <location>
        <begin position="18"/>
        <end position="238"/>
    </location>
</feature>
<reference evidence="2 3" key="1">
    <citation type="submission" date="2024-04" db="EMBL/GenBank/DDBJ databases">
        <title>Okeanomitos corallinicola gen. &amp; sp. nov. (Nostocales, Cyanobacteria), a new toxic marine heterocyst-forming cyanobacterium from a coral reef.</title>
        <authorList>
            <person name="Li H."/>
            <person name="Li R."/>
            <person name="Kang J."/>
            <person name="Hii K.S."/>
            <person name="Mohamed H.F."/>
            <person name="Xu X."/>
            <person name="Luo Z."/>
        </authorList>
    </citation>
    <scope>NUCLEOTIDE SEQUENCE [LARGE SCALE GENOMIC DNA]</scope>
    <source>
        <strain evidence="2 3">TIOX110</strain>
    </source>
</reference>
<evidence type="ECO:0000313" key="2">
    <source>
        <dbReference type="EMBL" id="WZB89361.1"/>
    </source>
</evidence>
<accession>A0ABZ2UVF7</accession>
<protein>
    <submittedName>
        <fullName evidence="2">PP2C family serine/threonine-protein phosphatase</fullName>
        <ecNumber evidence="2">3.1.3.16</ecNumber>
    </submittedName>
</protein>
<organism evidence="2 3">
    <name type="scientific">Okeanomitos corallinicola TIOX110</name>
    <dbReference type="NCBI Taxonomy" id="3133117"/>
    <lineage>
        <taxon>Bacteria</taxon>
        <taxon>Bacillati</taxon>
        <taxon>Cyanobacteriota</taxon>
        <taxon>Cyanophyceae</taxon>
        <taxon>Nostocales</taxon>
        <taxon>Aphanizomenonaceae</taxon>
        <taxon>Okeanomitos</taxon>
    </lineage>
</organism>
<dbReference type="GO" id="GO:0004722">
    <property type="term" value="F:protein serine/threonine phosphatase activity"/>
    <property type="evidence" value="ECO:0007669"/>
    <property type="project" value="UniProtKB-EC"/>
</dbReference>
<dbReference type="Gene3D" id="3.60.40.10">
    <property type="entry name" value="PPM-type phosphatase domain"/>
    <property type="match status" value="1"/>
</dbReference>
<keyword evidence="2" id="KW-0378">Hydrolase</keyword>
<keyword evidence="3" id="KW-1185">Reference proteome</keyword>
<gene>
    <name evidence="2" type="ORF">WJM97_06670</name>
</gene>
<name>A0ABZ2UVF7_9CYAN</name>
<evidence type="ECO:0000313" key="3">
    <source>
        <dbReference type="Proteomes" id="UP001483337"/>
    </source>
</evidence>
<evidence type="ECO:0000259" key="1">
    <source>
        <dbReference type="Pfam" id="PF13672"/>
    </source>
</evidence>
<dbReference type="InterPro" id="IPR036457">
    <property type="entry name" value="PPM-type-like_dom_sf"/>
</dbReference>
<sequence length="260" mass="27989">MNTPKQIPQWRIVAASVCGTSHIKNQQLCQDAHHWQILPNNVLVVAAADGAGSASLGKVGAMIAVETAIEYISSWEITNSTLADDELLGDILAHAMLAARKAVEEEAEVSKHQTGDLATTLIIMIASPKVVAVAQIGDGVAVVKDSTGNLQALTIPKSGEYINETTFLTSPDALATTQTKILRHNIVNLGVLTDGLQMLALNMLVGEPHKPFFFPLFDFVAHAEDKIVAKEQLVKFLNSERITQRTDDDLTLVIAAFNNS</sequence>
<dbReference type="SUPFAM" id="SSF81606">
    <property type="entry name" value="PP2C-like"/>
    <property type="match status" value="1"/>
</dbReference>
<dbReference type="EMBL" id="CP150886">
    <property type="protein sequence ID" value="WZB89361.1"/>
    <property type="molecule type" value="Genomic_DNA"/>
</dbReference>
<dbReference type="EC" id="3.1.3.16" evidence="2"/>
<dbReference type="Pfam" id="PF13672">
    <property type="entry name" value="PP2C_2"/>
    <property type="match status" value="1"/>
</dbReference>
<dbReference type="RefSeq" id="WP_353932263.1">
    <property type="nucleotide sequence ID" value="NZ_CP150886.1"/>
</dbReference>